<organism evidence="4 5">
    <name type="scientific">Mucor plumbeus</name>
    <dbReference type="NCBI Taxonomy" id="97098"/>
    <lineage>
        <taxon>Eukaryota</taxon>
        <taxon>Fungi</taxon>
        <taxon>Fungi incertae sedis</taxon>
        <taxon>Mucoromycota</taxon>
        <taxon>Mucoromycotina</taxon>
        <taxon>Mucoromycetes</taxon>
        <taxon>Mucorales</taxon>
        <taxon>Mucorineae</taxon>
        <taxon>Mucoraceae</taxon>
        <taxon>Mucor</taxon>
    </lineage>
</organism>
<dbReference type="GO" id="GO:0000724">
    <property type="term" value="P:double-strand break repair via homologous recombination"/>
    <property type="evidence" value="ECO:0007669"/>
    <property type="project" value="TreeGrafter"/>
</dbReference>
<dbReference type="Gene3D" id="1.10.10.10">
    <property type="entry name" value="Winged helix-like DNA-binding domain superfamily/Winged helix DNA-binding domain"/>
    <property type="match status" value="1"/>
</dbReference>
<dbReference type="GO" id="GO:0035861">
    <property type="term" value="C:site of double-strand break"/>
    <property type="evidence" value="ECO:0007669"/>
    <property type="project" value="TreeGrafter"/>
</dbReference>
<dbReference type="OrthoDB" id="25571at2759"/>
<dbReference type="PANTHER" id="PTHR13989">
    <property type="entry name" value="REPLICATION PROTEIN A-RELATED"/>
    <property type="match status" value="1"/>
</dbReference>
<dbReference type="InterPro" id="IPR036388">
    <property type="entry name" value="WH-like_DNA-bd_sf"/>
</dbReference>
<dbReference type="InterPro" id="IPR040260">
    <property type="entry name" value="RFA2-like"/>
</dbReference>
<dbReference type="CDD" id="cd04478">
    <property type="entry name" value="RPA2_DBD_D"/>
    <property type="match status" value="1"/>
</dbReference>
<keyword evidence="2" id="KW-0238">DNA-binding</keyword>
<comment type="subcellular location">
    <subcellularLocation>
        <location evidence="1">Nucleus</location>
    </subcellularLocation>
</comment>
<comment type="caution">
    <text evidence="4">The sequence shown here is derived from an EMBL/GenBank/DDBJ whole genome shotgun (WGS) entry which is preliminary data.</text>
</comment>
<accession>A0A8H7REA7</accession>
<dbReference type="InterPro" id="IPR012340">
    <property type="entry name" value="NA-bd_OB-fold"/>
</dbReference>
<dbReference type="GO" id="GO:0005662">
    <property type="term" value="C:DNA replication factor A complex"/>
    <property type="evidence" value="ECO:0007669"/>
    <property type="project" value="TreeGrafter"/>
</dbReference>
<dbReference type="GO" id="GO:0006260">
    <property type="term" value="P:DNA replication"/>
    <property type="evidence" value="ECO:0007669"/>
    <property type="project" value="TreeGrafter"/>
</dbReference>
<dbReference type="AlphaFoldDB" id="A0A8H7REA7"/>
<dbReference type="GO" id="GO:0003697">
    <property type="term" value="F:single-stranded DNA binding"/>
    <property type="evidence" value="ECO:0007669"/>
    <property type="project" value="TreeGrafter"/>
</dbReference>
<dbReference type="GO" id="GO:0006289">
    <property type="term" value="P:nucleotide-excision repair"/>
    <property type="evidence" value="ECO:0007669"/>
    <property type="project" value="TreeGrafter"/>
</dbReference>
<proteinExistence type="predicted"/>
<evidence type="ECO:0000313" key="4">
    <source>
        <dbReference type="EMBL" id="KAG2209591.1"/>
    </source>
</evidence>
<evidence type="ECO:0000256" key="2">
    <source>
        <dbReference type="ARBA" id="ARBA00023125"/>
    </source>
</evidence>
<reference evidence="4" key="1">
    <citation type="submission" date="2020-12" db="EMBL/GenBank/DDBJ databases">
        <title>Metabolic potential, ecology and presence of endohyphal bacteria is reflected in genomic diversity of Mucoromycotina.</title>
        <authorList>
            <person name="Muszewska A."/>
            <person name="Okrasinska A."/>
            <person name="Steczkiewicz K."/>
            <person name="Drgas O."/>
            <person name="Orlowska M."/>
            <person name="Perlinska-Lenart U."/>
            <person name="Aleksandrzak-Piekarczyk T."/>
            <person name="Szatraj K."/>
            <person name="Zielenkiewicz U."/>
            <person name="Pilsyk S."/>
            <person name="Malc E."/>
            <person name="Mieczkowski P."/>
            <person name="Kruszewska J.S."/>
            <person name="Biernat P."/>
            <person name="Pawlowska J."/>
        </authorList>
    </citation>
    <scope>NUCLEOTIDE SEQUENCE</scope>
    <source>
        <strain evidence="4">CBS 226.32</strain>
    </source>
</reference>
<dbReference type="PANTHER" id="PTHR13989:SF16">
    <property type="entry name" value="REPLICATION PROTEIN A2"/>
    <property type="match status" value="1"/>
</dbReference>
<dbReference type="GO" id="GO:0000781">
    <property type="term" value="C:chromosome, telomeric region"/>
    <property type="evidence" value="ECO:0007669"/>
    <property type="project" value="TreeGrafter"/>
</dbReference>
<keyword evidence="3" id="KW-0539">Nucleus</keyword>
<dbReference type="Gene3D" id="2.40.50.140">
    <property type="entry name" value="Nucleic acid-binding proteins"/>
    <property type="match status" value="1"/>
</dbReference>
<evidence type="ECO:0008006" key="6">
    <source>
        <dbReference type="Google" id="ProtNLM"/>
    </source>
</evidence>
<dbReference type="SUPFAM" id="SSF50249">
    <property type="entry name" value="Nucleic acid-binding proteins"/>
    <property type="match status" value="1"/>
</dbReference>
<sequence length="234" mass="26341">QSSTATTPSDIATSENGADKKKTISANIRSCMPLTIAQIKNRVCLIGIIRSIMTQETCITYTIEDGTGSIEIRQWFGIANQVESNIKHDVMLDPKVHPRDIYVKIYGRLQSFYDRISCVSHAIIPITNANEISFHFLNIIYTHLVLEKKPSWCSNNNPLPSFTTHTISRNNINSIVKHAIKVCGDEELGSHISSVISHLKDMFNEIEVLKSLDELAEDGQIYSLTEEYIQLVNF</sequence>
<keyword evidence="5" id="KW-1185">Reference proteome</keyword>
<feature type="non-terminal residue" evidence="4">
    <location>
        <position position="1"/>
    </location>
</feature>
<dbReference type="Proteomes" id="UP000650833">
    <property type="component" value="Unassembled WGS sequence"/>
</dbReference>
<evidence type="ECO:0000256" key="1">
    <source>
        <dbReference type="ARBA" id="ARBA00004123"/>
    </source>
</evidence>
<protein>
    <recommendedName>
        <fullName evidence="6">Replication protein A 32 kDa subunit</fullName>
    </recommendedName>
</protein>
<evidence type="ECO:0000313" key="5">
    <source>
        <dbReference type="Proteomes" id="UP000650833"/>
    </source>
</evidence>
<gene>
    <name evidence="4" type="ORF">INT46_007586</name>
</gene>
<evidence type="ECO:0000256" key="3">
    <source>
        <dbReference type="ARBA" id="ARBA00023242"/>
    </source>
</evidence>
<dbReference type="EMBL" id="JAEPRC010000093">
    <property type="protein sequence ID" value="KAG2209591.1"/>
    <property type="molecule type" value="Genomic_DNA"/>
</dbReference>
<name>A0A8H7REA7_9FUNG</name>